<feature type="transmembrane region" description="Helical" evidence="1">
    <location>
        <begin position="7"/>
        <end position="24"/>
    </location>
</feature>
<evidence type="ECO:0000313" key="3">
    <source>
        <dbReference type="Proteomes" id="UP000294901"/>
    </source>
</evidence>
<evidence type="ECO:0000313" key="2">
    <source>
        <dbReference type="EMBL" id="TDO33035.1"/>
    </source>
</evidence>
<evidence type="ECO:0000256" key="1">
    <source>
        <dbReference type="SAM" id="Phobius"/>
    </source>
</evidence>
<feature type="transmembrane region" description="Helical" evidence="1">
    <location>
        <begin position="99"/>
        <end position="118"/>
    </location>
</feature>
<dbReference type="Proteomes" id="UP000294901">
    <property type="component" value="Unassembled WGS sequence"/>
</dbReference>
<organism evidence="2 3">
    <name type="scientific">Paractinoplanes brasiliensis</name>
    <dbReference type="NCBI Taxonomy" id="52695"/>
    <lineage>
        <taxon>Bacteria</taxon>
        <taxon>Bacillati</taxon>
        <taxon>Actinomycetota</taxon>
        <taxon>Actinomycetes</taxon>
        <taxon>Micromonosporales</taxon>
        <taxon>Micromonosporaceae</taxon>
        <taxon>Paractinoplanes</taxon>
    </lineage>
</organism>
<feature type="transmembrane region" description="Helical" evidence="1">
    <location>
        <begin position="62"/>
        <end position="79"/>
    </location>
</feature>
<keyword evidence="3" id="KW-1185">Reference proteome</keyword>
<gene>
    <name evidence="2" type="ORF">C8E87_8515</name>
</gene>
<name>A0A4R6JEQ4_9ACTN</name>
<dbReference type="RefSeq" id="WP_166661464.1">
    <property type="nucleotide sequence ID" value="NZ_BOMD01000049.1"/>
</dbReference>
<keyword evidence="1" id="KW-1133">Transmembrane helix</keyword>
<protein>
    <submittedName>
        <fullName evidence="2">Uncharacterized protein</fullName>
    </submittedName>
</protein>
<comment type="caution">
    <text evidence="2">The sequence shown here is derived from an EMBL/GenBank/DDBJ whole genome shotgun (WGS) entry which is preliminary data.</text>
</comment>
<accession>A0A4R6JEQ4</accession>
<keyword evidence="1" id="KW-0812">Transmembrane</keyword>
<sequence length="131" mass="13697">MIGLRRALIVSGVLVTAYGIWGVLPDPGVLLFLAAMVVAHDLVWMPVVLLTGAVLRRPIARTAALVAASVLVVGLPLVVARRPAGNPSVLPLDYGRNLLAVLAGIIVAGALTAGLGRIRKRTERPAGRDDR</sequence>
<reference evidence="2 3" key="1">
    <citation type="submission" date="2019-03" db="EMBL/GenBank/DDBJ databases">
        <title>Sequencing the genomes of 1000 actinobacteria strains.</title>
        <authorList>
            <person name="Klenk H.-P."/>
        </authorList>
    </citation>
    <scope>NUCLEOTIDE SEQUENCE [LARGE SCALE GENOMIC DNA]</scope>
    <source>
        <strain evidence="2 3">DSM 43805</strain>
    </source>
</reference>
<feature type="transmembrane region" description="Helical" evidence="1">
    <location>
        <begin position="30"/>
        <end position="55"/>
    </location>
</feature>
<proteinExistence type="predicted"/>
<dbReference type="EMBL" id="SNWR01000002">
    <property type="protein sequence ID" value="TDO33035.1"/>
    <property type="molecule type" value="Genomic_DNA"/>
</dbReference>
<dbReference type="AlphaFoldDB" id="A0A4R6JEQ4"/>
<keyword evidence="1" id="KW-0472">Membrane</keyword>